<dbReference type="WBParaSite" id="ES5_v2.g21170.t1">
    <property type="protein sequence ID" value="ES5_v2.g21170.t1"/>
    <property type="gene ID" value="ES5_v2.g21170"/>
</dbReference>
<organism evidence="1 2">
    <name type="scientific">Panagrolaimus sp. ES5</name>
    <dbReference type="NCBI Taxonomy" id="591445"/>
    <lineage>
        <taxon>Eukaryota</taxon>
        <taxon>Metazoa</taxon>
        <taxon>Ecdysozoa</taxon>
        <taxon>Nematoda</taxon>
        <taxon>Chromadorea</taxon>
        <taxon>Rhabditida</taxon>
        <taxon>Tylenchina</taxon>
        <taxon>Panagrolaimomorpha</taxon>
        <taxon>Panagrolaimoidea</taxon>
        <taxon>Panagrolaimidae</taxon>
        <taxon>Panagrolaimus</taxon>
    </lineage>
</organism>
<dbReference type="Proteomes" id="UP000887579">
    <property type="component" value="Unplaced"/>
</dbReference>
<sequence length="524" mass="58977">MNMFMLFFFIIFIQLLNAQDSPQWRPSFHFTPEKNWINDPNGLFYHNGLFHIFFQYNPYGNQWGSMSWGHAVSSDLFHWDELPIAILTQPTEDIFSGSIVIDEKNVTGFAISNNIPPIVAIYTSAYKQNSNHPGVQAQSIAYSLDAMAENFQFYPNNPILDLNPEQGDFRDPKVIWYEKGNYWVLATVIADQFTIRLWKSTNLLQWTKLSDFTLPHIPHDGAQWECPDLFPLPLDGNNATLKWILIVNVNPWGIAGGSGGMYYVGDFDGTIFTAQNVPAAGSDYADFNWLDHGADFYAASSFYNLPNPFEPILVGWMNNWDYAGAVPTSPWRGAFSLPRVMSLKTINNIPKLVFKPVQQFSNLIAEGQTFYLRPMGISSSVIMLEDRTRGILQNIEFVIKPSTALRAGIIVRGNSDASLGTKIIFDIQQSTLTVDRSKSGKIDFSAKFSLQHIVKNMTVNEQRFFHIQIIVDRASVEVFAGDNTSPITDVIFPSDGMDYLAFFAEGGAATFQNISVTNLPIILS</sequence>
<evidence type="ECO:0000313" key="1">
    <source>
        <dbReference type="Proteomes" id="UP000887579"/>
    </source>
</evidence>
<name>A0AC34FVA6_9BILA</name>
<proteinExistence type="predicted"/>
<evidence type="ECO:0000313" key="2">
    <source>
        <dbReference type="WBParaSite" id="ES5_v2.g21170.t1"/>
    </source>
</evidence>
<protein>
    <submittedName>
        <fullName evidence="2">Levanase</fullName>
    </submittedName>
</protein>
<accession>A0AC34FVA6</accession>
<reference evidence="2" key="1">
    <citation type="submission" date="2022-11" db="UniProtKB">
        <authorList>
            <consortium name="WormBaseParasite"/>
        </authorList>
    </citation>
    <scope>IDENTIFICATION</scope>
</reference>